<evidence type="ECO:0000256" key="14">
    <source>
        <dbReference type="ARBA" id="ARBA00023136"/>
    </source>
</evidence>
<feature type="region of interest" description="Disordered" evidence="16">
    <location>
        <begin position="555"/>
        <end position="735"/>
    </location>
</feature>
<keyword evidence="9 15" id="KW-0699">rRNA-binding</keyword>
<feature type="compositionally biased region" description="Basic and acidic residues" evidence="16">
    <location>
        <begin position="587"/>
        <end position="596"/>
    </location>
</feature>
<dbReference type="SUPFAM" id="SSF50249">
    <property type="entry name" value="Nucleic acid-binding proteins"/>
    <property type="match status" value="1"/>
</dbReference>
<comment type="similarity">
    <text evidence="1">Belongs to the RNase E/G family. RNase G subfamily.</text>
</comment>
<keyword evidence="15" id="KW-0820">tRNA-binding</keyword>
<evidence type="ECO:0000256" key="1">
    <source>
        <dbReference type="ARBA" id="ARBA00005663"/>
    </source>
</evidence>
<dbReference type="InterPro" id="IPR003029">
    <property type="entry name" value="S1_domain"/>
</dbReference>
<proteinExistence type="inferred from homology"/>
<keyword evidence="12 15" id="KW-0460">Magnesium</keyword>
<dbReference type="Gene3D" id="3.40.1260.20">
    <property type="entry name" value="Ribonuclease E, catalytic domain"/>
    <property type="match status" value="1"/>
</dbReference>
<keyword evidence="14 15" id="KW-0472">Membrane</keyword>
<comment type="catalytic activity">
    <reaction evidence="15">
        <text>Endonucleolytic cleavage of single-stranded RNA in A- and U-rich regions.</text>
        <dbReference type="EC" id="3.1.26.12"/>
    </reaction>
</comment>
<evidence type="ECO:0000256" key="3">
    <source>
        <dbReference type="ARBA" id="ARBA00022490"/>
    </source>
</evidence>
<feature type="compositionally biased region" description="Low complexity" evidence="16">
    <location>
        <begin position="686"/>
        <end position="702"/>
    </location>
</feature>
<evidence type="ECO:0000256" key="2">
    <source>
        <dbReference type="ARBA" id="ARBA00022475"/>
    </source>
</evidence>
<evidence type="ECO:0000256" key="15">
    <source>
        <dbReference type="HAMAP-Rule" id="MF_00970"/>
    </source>
</evidence>
<keyword evidence="7 15" id="KW-0540">Nuclease</keyword>
<dbReference type="EC" id="3.1.26.12" evidence="15"/>
<evidence type="ECO:0000256" key="13">
    <source>
        <dbReference type="ARBA" id="ARBA00022884"/>
    </source>
</evidence>
<comment type="caution">
    <text evidence="18">The sequence shown here is derived from an EMBL/GenBank/DDBJ whole genome shotgun (WGS) entry which is preliminary data.</text>
</comment>
<comment type="function">
    <text evidence="15">Endoribonuclease that plays a central role in RNA processing and decay. Required for the maturation of 5S and 16S rRNAs and the majority of tRNAs. Also involved in the degradation of most mRNAs.</text>
</comment>
<dbReference type="InterPro" id="IPR028878">
    <property type="entry name" value="RNase_E"/>
</dbReference>
<protein>
    <recommendedName>
        <fullName evidence="15">Ribonuclease E</fullName>
        <shortName evidence="15">RNase E</shortName>
        <ecNumber evidence="15">3.1.26.12</ecNumber>
    </recommendedName>
</protein>
<dbReference type="Pfam" id="PF20833">
    <property type="entry name" value="RNase_E_G_Thio"/>
    <property type="match status" value="1"/>
</dbReference>
<feature type="binding site" evidence="15">
    <location>
        <position position="389"/>
    </location>
    <ligand>
        <name>Mg(2+)</name>
        <dbReference type="ChEBI" id="CHEBI:18420"/>
        <note>catalytic</note>
    </ligand>
</feature>
<feature type="compositionally biased region" description="Basic residues" evidence="16">
    <location>
        <begin position="597"/>
        <end position="607"/>
    </location>
</feature>
<dbReference type="Pfam" id="PF10150">
    <property type="entry name" value="RNase_E_G"/>
    <property type="match status" value="1"/>
</dbReference>
<keyword evidence="4 15" id="KW-0997">Cell inner membrane</keyword>
<evidence type="ECO:0000313" key="18">
    <source>
        <dbReference type="EMBL" id="GAA0396741.1"/>
    </source>
</evidence>
<keyword evidence="5 15" id="KW-0698">rRNA processing</keyword>
<feature type="compositionally biased region" description="Basic residues" evidence="16">
    <location>
        <begin position="631"/>
        <end position="641"/>
    </location>
</feature>
<dbReference type="InterPro" id="IPR048583">
    <property type="entry name" value="RNase_E_G_thioredoxin-like"/>
</dbReference>
<dbReference type="PANTHER" id="PTHR30001">
    <property type="entry name" value="RIBONUCLEASE"/>
    <property type="match status" value="1"/>
</dbReference>
<comment type="similarity">
    <text evidence="15">Belongs to the RNase E/G family. RNase E subfamily.</text>
</comment>
<feature type="compositionally biased region" description="Basic and acidic residues" evidence="16">
    <location>
        <begin position="725"/>
        <end position="735"/>
    </location>
</feature>
<feature type="compositionally biased region" description="Acidic residues" evidence="16">
    <location>
        <begin position="555"/>
        <end position="586"/>
    </location>
</feature>
<evidence type="ECO:0000313" key="19">
    <source>
        <dbReference type="Proteomes" id="UP001500791"/>
    </source>
</evidence>
<evidence type="ECO:0000256" key="10">
    <source>
        <dbReference type="ARBA" id="ARBA00022759"/>
    </source>
</evidence>
<dbReference type="InterPro" id="IPR012340">
    <property type="entry name" value="NA-bd_OB-fold"/>
</dbReference>
<keyword evidence="11 15" id="KW-0378">Hydrolase</keyword>
<gene>
    <name evidence="15" type="primary">rne</name>
    <name evidence="18" type="ORF">GCM10009093_24260</name>
</gene>
<feature type="binding site" evidence="15">
    <location>
        <position position="447"/>
    </location>
    <ligand>
        <name>Zn(2+)</name>
        <dbReference type="ChEBI" id="CHEBI:29105"/>
        <note>ligand shared between dimeric partners</note>
    </ligand>
</feature>
<keyword evidence="15" id="KW-0862">Zinc</keyword>
<dbReference type="InterPro" id="IPR004659">
    <property type="entry name" value="RNase_E/G"/>
</dbReference>
<feature type="compositionally biased region" description="Acidic residues" evidence="16">
    <location>
        <begin position="93"/>
        <end position="112"/>
    </location>
</feature>
<feature type="domain" description="S1 motif" evidence="17">
    <location>
        <begin position="38"/>
        <end position="162"/>
    </location>
</feature>
<sequence length="931" mass="104209">MSKTMLIDAAHAEETRVAIVDGRQVEEFDFESRGRRQLRGNIYLAKVTRVEPSLQAAFVEYGGNRHGFLAFNEIHPDYYQIPVADREAIMAETGDEDDDDDLGRDSGDDEGDSEGRLADEERLKRRLMRRYKIQDVIKRRQVLLVQVVKDERGAKGAALTTWLSLAGRYCVLMPNTGKGGGISRKITNTSDRRRLKSAAAALKVPEGMGLIIRTAGAKRTRAEIKRDYEYLLRLWSTIRDTTLKSTAPAVIYEEENLVRRAVRDMYDKDFDGIQVEGIEGFIQARDFMRVLMPSQAKKIHLYQGTRPLFASNGIEEVLTQIHQPVVPLKSGGYLVINQTEALVAIDVNSGRSTKERNVEQTAVKTNIEAAVEAARQLRLRDLAGLVVIDFIDMDEGKNNRAVEKVLKDALAQDRARIQMGRISPFGLMEISRQRRRLGVIEGATEACACCQGTGRVRSAESASLTTLRAVEIEAGRSGAGCITLRVSTAVAIYILNHKRDYLQRLEQMRGLKVIVQIDDSLAQGEHHIERTETNEDFVAPQGQLDLSVLDDGIDDNAFFDEDEDEEDDDDVIAHDDDETSDSEDEDRTERDDDSRGNRRRRRRRGGHARQDEDTETTRAVPEDEDDDSRGNRRRRGRRGGRRSREDGDRDVYSWVRGRTPSLDDPYVWFDPLNPQRQERLERPQRAEAPAEGVEGVENTETTLIASDEEGNGRRSRRRRGRGRGRNRDQGEMVHDAKVEDRATNEGLPVEGNPDLPIAVMIEPEAVEAVETVVSDVAVEATEDAPKRRRVRRKTRSTGETVAIEAEATEAPAVVSNDQPPFVAVIPDDRIIEKAAERHAEKEAEAVPAKLDVTPTQAFAIEKAIDEAREAVTETPAPAVVEAPAETAAIEPVQTEVADTVEATVDVEDMIANDPNQIGAPPEKPKRGWWRR</sequence>
<dbReference type="SMART" id="SM00316">
    <property type="entry name" value="S1"/>
    <property type="match status" value="1"/>
</dbReference>
<feature type="binding site" evidence="15">
    <location>
        <position position="346"/>
    </location>
    <ligand>
        <name>Mg(2+)</name>
        <dbReference type="ChEBI" id="CHEBI:18420"/>
        <note>catalytic</note>
    </ligand>
</feature>
<dbReference type="Proteomes" id="UP001500791">
    <property type="component" value="Unassembled WGS sequence"/>
</dbReference>
<keyword evidence="19" id="KW-1185">Reference proteome</keyword>
<evidence type="ECO:0000256" key="12">
    <source>
        <dbReference type="ARBA" id="ARBA00022842"/>
    </source>
</evidence>
<dbReference type="RefSeq" id="WP_167177889.1">
    <property type="nucleotide sequence ID" value="NZ_BAAAEJ010000008.1"/>
</dbReference>
<dbReference type="CDD" id="cd04453">
    <property type="entry name" value="S1_RNase_E"/>
    <property type="match status" value="1"/>
</dbReference>
<keyword evidence="8 15" id="KW-0479">Metal-binding</keyword>
<evidence type="ECO:0000256" key="8">
    <source>
        <dbReference type="ARBA" id="ARBA00022723"/>
    </source>
</evidence>
<feature type="compositionally biased region" description="Basic and acidic residues" evidence="16">
    <location>
        <begin position="642"/>
        <end position="651"/>
    </location>
</feature>
<comment type="subcellular location">
    <subcellularLocation>
        <location evidence="15">Cytoplasm</location>
    </subcellularLocation>
    <subcellularLocation>
        <location evidence="15">Cell inner membrane</location>
        <topology evidence="15">Peripheral membrane protein</topology>
        <orientation evidence="15">Cytoplasmic side</orientation>
    </subcellularLocation>
</comment>
<dbReference type="EMBL" id="BAAAEJ010000008">
    <property type="protein sequence ID" value="GAA0396741.1"/>
    <property type="molecule type" value="Genomic_DNA"/>
</dbReference>
<feature type="region of interest" description="Disordered" evidence="16">
    <location>
        <begin position="93"/>
        <end position="118"/>
    </location>
</feature>
<feature type="region of interest" description="Disordered" evidence="16">
    <location>
        <begin position="912"/>
        <end position="931"/>
    </location>
</feature>
<keyword evidence="2 15" id="KW-1003">Cell membrane</keyword>
<comment type="cofactor">
    <cofactor evidence="15">
        <name>Mg(2+)</name>
        <dbReference type="ChEBI" id="CHEBI:18420"/>
    </cofactor>
    <text evidence="15">Binds 1 Mg(2+) ion per subunit.</text>
</comment>
<keyword evidence="13 15" id="KW-0694">RNA-binding</keyword>
<organism evidence="18 19">
    <name type="scientific">Brevundimonas terrae</name>
    <dbReference type="NCBI Taxonomy" id="363631"/>
    <lineage>
        <taxon>Bacteria</taxon>
        <taxon>Pseudomonadati</taxon>
        <taxon>Pseudomonadota</taxon>
        <taxon>Alphaproteobacteria</taxon>
        <taxon>Caulobacterales</taxon>
        <taxon>Caulobacteraceae</taxon>
        <taxon>Brevundimonas</taxon>
    </lineage>
</organism>
<name>A0ABN0YII3_9CAUL</name>
<keyword evidence="6 15" id="KW-0819">tRNA processing</keyword>
<reference evidence="18 19" key="1">
    <citation type="journal article" date="2019" name="Int. J. Syst. Evol. Microbiol.">
        <title>The Global Catalogue of Microorganisms (GCM) 10K type strain sequencing project: providing services to taxonomists for standard genome sequencing and annotation.</title>
        <authorList>
            <consortium name="The Broad Institute Genomics Platform"/>
            <consortium name="The Broad Institute Genome Sequencing Center for Infectious Disease"/>
            <person name="Wu L."/>
            <person name="Ma J."/>
        </authorList>
    </citation>
    <scope>NUCLEOTIDE SEQUENCE [LARGE SCALE GENOMIC DNA]</scope>
    <source>
        <strain evidence="18 19">JCM 13476</strain>
    </source>
</reference>
<accession>A0ABN0YII3</accession>
<evidence type="ECO:0000256" key="6">
    <source>
        <dbReference type="ARBA" id="ARBA00022694"/>
    </source>
</evidence>
<keyword evidence="10 15" id="KW-0255">Endonuclease</keyword>
<comment type="cofactor">
    <cofactor evidence="15">
        <name>Zn(2+)</name>
        <dbReference type="ChEBI" id="CHEBI:29105"/>
    </cofactor>
    <text evidence="15">Binds 2 Zn(2+) ions per homotetramer.</text>
</comment>
<evidence type="ECO:0000256" key="11">
    <source>
        <dbReference type="ARBA" id="ARBA00022801"/>
    </source>
</evidence>
<dbReference type="PANTHER" id="PTHR30001:SF1">
    <property type="entry name" value="RIBONUCLEASE E_G-LIKE PROTEIN, CHLOROPLASTIC"/>
    <property type="match status" value="1"/>
</dbReference>
<evidence type="ECO:0000256" key="4">
    <source>
        <dbReference type="ARBA" id="ARBA00022519"/>
    </source>
</evidence>
<feature type="compositionally biased region" description="Basic and acidic residues" evidence="16">
    <location>
        <begin position="676"/>
        <end position="685"/>
    </location>
</feature>
<feature type="region of interest" description="Required for zinc-mediated homotetramerization and catalytic activity" evidence="15">
    <location>
        <begin position="447"/>
        <end position="450"/>
    </location>
</feature>
<comment type="subunit">
    <text evidence="15">Homotetramer formed by a dimer of dimers.</text>
</comment>
<dbReference type="Gene3D" id="2.40.50.140">
    <property type="entry name" value="Nucleic acid-binding proteins"/>
    <property type="match status" value="1"/>
</dbReference>
<evidence type="ECO:0000259" key="17">
    <source>
        <dbReference type="SMART" id="SM00316"/>
    </source>
</evidence>
<keyword evidence="3 15" id="KW-0963">Cytoplasm</keyword>
<dbReference type="InterPro" id="IPR019307">
    <property type="entry name" value="RNA-bd_AU-1/RNase_E/G"/>
</dbReference>
<evidence type="ECO:0000256" key="9">
    <source>
        <dbReference type="ARBA" id="ARBA00022730"/>
    </source>
</evidence>
<evidence type="ECO:0000256" key="16">
    <source>
        <dbReference type="SAM" id="MobiDB-lite"/>
    </source>
</evidence>
<feature type="compositionally biased region" description="Basic residues" evidence="16">
    <location>
        <begin position="713"/>
        <end position="724"/>
    </location>
</feature>
<evidence type="ECO:0000256" key="5">
    <source>
        <dbReference type="ARBA" id="ARBA00022552"/>
    </source>
</evidence>
<dbReference type="HAMAP" id="MF_00970">
    <property type="entry name" value="RNase_E"/>
    <property type="match status" value="1"/>
</dbReference>
<dbReference type="NCBIfam" id="TIGR00757">
    <property type="entry name" value="RNaseEG"/>
    <property type="match status" value="1"/>
</dbReference>
<feature type="binding site" evidence="15">
    <location>
        <position position="450"/>
    </location>
    <ligand>
        <name>Zn(2+)</name>
        <dbReference type="ChEBI" id="CHEBI:29105"/>
        <note>ligand shared between dimeric partners</note>
    </ligand>
</feature>
<evidence type="ECO:0000256" key="7">
    <source>
        <dbReference type="ARBA" id="ARBA00022722"/>
    </source>
</evidence>